<dbReference type="GO" id="GO:0009791">
    <property type="term" value="P:post-embryonic development"/>
    <property type="evidence" value="ECO:0007669"/>
    <property type="project" value="UniProtKB-ARBA"/>
</dbReference>
<dbReference type="AlphaFoldDB" id="A0A8J2K687"/>
<feature type="domain" description="Paired" evidence="12">
    <location>
        <begin position="69"/>
        <end position="190"/>
    </location>
</feature>
<feature type="compositionally biased region" description="Polar residues" evidence="10">
    <location>
        <begin position="467"/>
        <end position="482"/>
    </location>
</feature>
<keyword evidence="3" id="KW-0563">Paired box</keyword>
<dbReference type="Pfam" id="PF00292">
    <property type="entry name" value="PAX"/>
    <property type="match status" value="1"/>
</dbReference>
<name>A0A8J2K687_9HEXA</name>
<accession>A0A8J2K687</accession>
<evidence type="ECO:0000256" key="5">
    <source>
        <dbReference type="ARBA" id="ARBA00023125"/>
    </source>
</evidence>
<dbReference type="OrthoDB" id="3225452at2759"/>
<feature type="compositionally biased region" description="Pro residues" evidence="10">
    <location>
        <begin position="422"/>
        <end position="433"/>
    </location>
</feature>
<comment type="subcellular location">
    <subcellularLocation>
        <location evidence="1 8 9">Nucleus</location>
    </subcellularLocation>
</comment>
<feature type="compositionally biased region" description="Basic and acidic residues" evidence="10">
    <location>
        <begin position="280"/>
        <end position="290"/>
    </location>
</feature>
<evidence type="ECO:0000256" key="8">
    <source>
        <dbReference type="PROSITE-ProRule" id="PRU00108"/>
    </source>
</evidence>
<keyword evidence="4" id="KW-0805">Transcription regulation</keyword>
<keyword evidence="7 8" id="KW-0539">Nucleus</keyword>
<evidence type="ECO:0000256" key="6">
    <source>
        <dbReference type="ARBA" id="ARBA00023163"/>
    </source>
</evidence>
<feature type="compositionally biased region" description="Gly residues" evidence="10">
    <location>
        <begin position="58"/>
        <end position="74"/>
    </location>
</feature>
<protein>
    <submittedName>
        <fullName evidence="13">Uncharacterized protein</fullName>
    </submittedName>
</protein>
<comment type="caution">
    <text evidence="13">The sequence shown here is derived from an EMBL/GenBank/DDBJ whole genome shotgun (WGS) entry which is preliminary data.</text>
</comment>
<keyword evidence="14" id="KW-1185">Reference proteome</keyword>
<reference evidence="13" key="1">
    <citation type="submission" date="2021-06" db="EMBL/GenBank/DDBJ databases">
        <authorList>
            <person name="Hodson N. C."/>
            <person name="Mongue J. A."/>
            <person name="Jaron S. K."/>
        </authorList>
    </citation>
    <scope>NUCLEOTIDE SEQUENCE</scope>
</reference>
<dbReference type="GO" id="GO:0000981">
    <property type="term" value="F:DNA-binding transcription factor activity, RNA polymerase II-specific"/>
    <property type="evidence" value="ECO:0007669"/>
    <property type="project" value="InterPro"/>
</dbReference>
<dbReference type="InterPro" id="IPR001356">
    <property type="entry name" value="HD"/>
</dbReference>
<evidence type="ECO:0000313" key="14">
    <source>
        <dbReference type="Proteomes" id="UP000708208"/>
    </source>
</evidence>
<feature type="compositionally biased region" description="Pro residues" evidence="10">
    <location>
        <begin position="396"/>
        <end position="408"/>
    </location>
</feature>
<feature type="compositionally biased region" description="Low complexity" evidence="10">
    <location>
        <begin position="257"/>
        <end position="276"/>
    </location>
</feature>
<sequence>MLMVVENNSGPSRLQIDQRKQHCWDMEFPSQLPASATVPTSAGPMTPHQLRDLYSQASGGGGGGGLGGGGGPGLTFGNPTAHLGPSPRLLDLSPVAPLRYGIRPYDLAQQMLQQQGAVSKLLGSLRPPGIIGGSKPKVATPTVVAKIEQYKRENPTIFAWEIRERLISEGVCTNSTAPSVSSINRILRNRAAERAAAEFARAAGYAGLYHPYALPWPAAAHLWSPLGPSNAGVPTNPHAALASLAAASVTQPPSDLSHPGSHSTSSTRPSSSESPTIRANHLELESRNSEDASLSGVISGTDSEGEVPKFRRNRTTFTPEQLQELEKEFQKSHYPCVTTRERLASKTNLSEARVQVWFSNRRAKWRRHQRMNLLKPFALHGSTSPSLGHPGTTSPAPSPSPPPLPPPTSLGHHHRQGQSLVLPPPLHNCPLPPVMGGENSAFSNPLRHHNHHFPHGHHLHRVKLHSSGANNLSLTNHINKSPDSPDDHEPQTSPSASPHSDSSELVDMSDSEPEDMRDKDAPRK</sequence>
<dbReference type="CDD" id="cd00086">
    <property type="entry name" value="homeodomain"/>
    <property type="match status" value="1"/>
</dbReference>
<dbReference type="InterPro" id="IPR001523">
    <property type="entry name" value="Paired_dom"/>
</dbReference>
<dbReference type="PROSITE" id="PS51057">
    <property type="entry name" value="PAIRED_2"/>
    <property type="match status" value="1"/>
</dbReference>
<feature type="domain" description="Homeobox" evidence="11">
    <location>
        <begin position="308"/>
        <end position="368"/>
    </location>
</feature>
<keyword evidence="2" id="KW-0217">Developmental protein</keyword>
<feature type="region of interest" description="Disordered" evidence="10">
    <location>
        <begin position="35"/>
        <end position="82"/>
    </location>
</feature>
<dbReference type="Proteomes" id="UP000708208">
    <property type="component" value="Unassembled WGS sequence"/>
</dbReference>
<dbReference type="EMBL" id="CAJVCH010242247">
    <property type="protein sequence ID" value="CAG7733047.1"/>
    <property type="molecule type" value="Genomic_DNA"/>
</dbReference>
<dbReference type="InterPro" id="IPR017970">
    <property type="entry name" value="Homeobox_CS"/>
</dbReference>
<feature type="DNA-binding region" description="Homeobox" evidence="8">
    <location>
        <begin position="310"/>
        <end position="369"/>
    </location>
</feature>
<feature type="compositionally biased region" description="Basic residues" evidence="10">
    <location>
        <begin position="446"/>
        <end position="464"/>
    </location>
</feature>
<dbReference type="InterPro" id="IPR043565">
    <property type="entry name" value="PAX_fam"/>
</dbReference>
<evidence type="ECO:0000256" key="10">
    <source>
        <dbReference type="SAM" id="MobiDB-lite"/>
    </source>
</evidence>
<feature type="compositionally biased region" description="Basic and acidic residues" evidence="10">
    <location>
        <begin position="514"/>
        <end position="524"/>
    </location>
</feature>
<dbReference type="GO" id="GO:0005634">
    <property type="term" value="C:nucleus"/>
    <property type="evidence" value="ECO:0007669"/>
    <property type="project" value="UniProtKB-SubCell"/>
</dbReference>
<evidence type="ECO:0000256" key="2">
    <source>
        <dbReference type="ARBA" id="ARBA00022473"/>
    </source>
</evidence>
<keyword evidence="6" id="KW-0804">Transcription</keyword>
<dbReference type="GO" id="GO:0000978">
    <property type="term" value="F:RNA polymerase II cis-regulatory region sequence-specific DNA binding"/>
    <property type="evidence" value="ECO:0007669"/>
    <property type="project" value="TreeGrafter"/>
</dbReference>
<evidence type="ECO:0000256" key="1">
    <source>
        <dbReference type="ARBA" id="ARBA00004123"/>
    </source>
</evidence>
<feature type="region of interest" description="Disordered" evidence="10">
    <location>
        <begin position="246"/>
        <end position="319"/>
    </location>
</feature>
<dbReference type="PROSITE" id="PS00027">
    <property type="entry name" value="HOMEOBOX_1"/>
    <property type="match status" value="1"/>
</dbReference>
<evidence type="ECO:0000313" key="13">
    <source>
        <dbReference type="EMBL" id="CAG7733047.1"/>
    </source>
</evidence>
<evidence type="ECO:0000256" key="4">
    <source>
        <dbReference type="ARBA" id="ARBA00023015"/>
    </source>
</evidence>
<organism evidence="13 14">
    <name type="scientific">Allacma fusca</name>
    <dbReference type="NCBI Taxonomy" id="39272"/>
    <lineage>
        <taxon>Eukaryota</taxon>
        <taxon>Metazoa</taxon>
        <taxon>Ecdysozoa</taxon>
        <taxon>Arthropoda</taxon>
        <taxon>Hexapoda</taxon>
        <taxon>Collembola</taxon>
        <taxon>Symphypleona</taxon>
        <taxon>Sminthuridae</taxon>
        <taxon>Allacma</taxon>
    </lineage>
</organism>
<keyword evidence="8 9" id="KW-0371">Homeobox</keyword>
<evidence type="ECO:0000259" key="11">
    <source>
        <dbReference type="PROSITE" id="PS50071"/>
    </source>
</evidence>
<dbReference type="FunFam" id="1.10.10.10:FF:000003">
    <property type="entry name" value="Paired box protein Pax-6"/>
    <property type="match status" value="1"/>
</dbReference>
<feature type="region of interest" description="Disordered" evidence="10">
    <location>
        <begin position="378"/>
        <end position="524"/>
    </location>
</feature>
<dbReference type="PROSITE" id="PS50071">
    <property type="entry name" value="HOMEOBOX_2"/>
    <property type="match status" value="1"/>
</dbReference>
<dbReference type="FunFam" id="1.10.10.60:FF:000307">
    <property type="entry name" value="Eyegone, isoform A"/>
    <property type="match status" value="1"/>
</dbReference>
<dbReference type="SMART" id="SM00389">
    <property type="entry name" value="HOX"/>
    <property type="match status" value="1"/>
</dbReference>
<evidence type="ECO:0000256" key="3">
    <source>
        <dbReference type="ARBA" id="ARBA00022724"/>
    </source>
</evidence>
<dbReference type="Pfam" id="PF00046">
    <property type="entry name" value="Homeodomain"/>
    <property type="match status" value="1"/>
</dbReference>
<keyword evidence="5 8" id="KW-0238">DNA-binding</keyword>
<evidence type="ECO:0000256" key="9">
    <source>
        <dbReference type="RuleBase" id="RU000682"/>
    </source>
</evidence>
<dbReference type="PANTHER" id="PTHR45636">
    <property type="entry name" value="PAIRED BOX PROTEIN PAX-6-RELATED-RELATED"/>
    <property type="match status" value="1"/>
</dbReference>
<evidence type="ECO:0000259" key="12">
    <source>
        <dbReference type="PROSITE" id="PS51057"/>
    </source>
</evidence>
<proteinExistence type="predicted"/>
<gene>
    <name evidence="13" type="ORF">AFUS01_LOCUS21518</name>
</gene>
<dbReference type="PANTHER" id="PTHR45636:SF50">
    <property type="entry name" value="EYEGONE, ISOFORM A-RELATED"/>
    <property type="match status" value="1"/>
</dbReference>
<evidence type="ECO:0000256" key="7">
    <source>
        <dbReference type="ARBA" id="ARBA00023242"/>
    </source>
</evidence>
<dbReference type="SMART" id="SM00351">
    <property type="entry name" value="PAX"/>
    <property type="match status" value="1"/>
</dbReference>